<evidence type="ECO:0000313" key="4">
    <source>
        <dbReference type="Proteomes" id="UP000445000"/>
    </source>
</evidence>
<dbReference type="AlphaFoldDB" id="A0A829YLW6"/>
<sequence length="317" mass="36667">MLSQLTGECEVVVLDGASTDDTEEVVLAYARHCDRLRYIRQETNNGVDRDYDRAVELARGEYCWLMTDDDLLKPGAVSAVLNSLRRDLSLVLVNAEIRDFSLSTVLLSRWLDVESNRAYRSNDMDRLFVLAADFLKYIGGVVIKRALWLARDRQSFYGSWFIHVGVIFQEQLPSEVEVMAEPQIILRWGNAHTFSPKVMEILLVTWPSLSGRLAPSESAKGEVHSLAPWRHFRYLLELRSLGYYSLKEYRRWFRPKLLSAREKVAPILAGILPGVLANAIFVLYYLITADHLRELRLHDLRKCRYYPRNWGSTKPVW</sequence>
<keyword evidence="4" id="KW-1185">Reference proteome</keyword>
<dbReference type="PANTHER" id="PTHR22916">
    <property type="entry name" value="GLYCOSYLTRANSFERASE"/>
    <property type="match status" value="1"/>
</dbReference>
<evidence type="ECO:0000313" key="3">
    <source>
        <dbReference type="EMBL" id="GFE83698.1"/>
    </source>
</evidence>
<gene>
    <name evidence="3" type="ORF">GCM10011487_56980</name>
</gene>
<dbReference type="CDD" id="cd00761">
    <property type="entry name" value="Glyco_tranf_GTA_type"/>
    <property type="match status" value="1"/>
</dbReference>
<reference evidence="4" key="1">
    <citation type="submission" date="2020-01" db="EMBL/GenBank/DDBJ databases">
        <title>'Steroidobacter agaridevorans' sp. nov., agar-degrading bacteria isolated from rhizosphere soils.</title>
        <authorList>
            <person name="Ikenaga M."/>
            <person name="Kataoka M."/>
            <person name="Murouchi A."/>
            <person name="Katsuragi S."/>
            <person name="Sakai M."/>
        </authorList>
    </citation>
    <scope>NUCLEOTIDE SEQUENCE [LARGE SCALE GENOMIC DNA]</scope>
    <source>
        <strain evidence="4">YU21-B</strain>
    </source>
</reference>
<organism evidence="3 4">
    <name type="scientific">Steroidobacter agaridevorans</name>
    <dbReference type="NCBI Taxonomy" id="2695856"/>
    <lineage>
        <taxon>Bacteria</taxon>
        <taxon>Pseudomonadati</taxon>
        <taxon>Pseudomonadota</taxon>
        <taxon>Gammaproteobacteria</taxon>
        <taxon>Steroidobacterales</taxon>
        <taxon>Steroidobacteraceae</taxon>
        <taxon>Steroidobacter</taxon>
    </lineage>
</organism>
<keyword evidence="1" id="KW-1133">Transmembrane helix</keyword>
<protein>
    <recommendedName>
        <fullName evidence="2">Glycosyltransferase 2-like domain-containing protein</fullName>
    </recommendedName>
</protein>
<proteinExistence type="predicted"/>
<dbReference type="EMBL" id="BLJN01000006">
    <property type="protein sequence ID" value="GFE83698.1"/>
    <property type="molecule type" value="Genomic_DNA"/>
</dbReference>
<evidence type="ECO:0000259" key="2">
    <source>
        <dbReference type="Pfam" id="PF00535"/>
    </source>
</evidence>
<dbReference type="Pfam" id="PF00535">
    <property type="entry name" value="Glycos_transf_2"/>
    <property type="match status" value="1"/>
</dbReference>
<dbReference type="Proteomes" id="UP000445000">
    <property type="component" value="Unassembled WGS sequence"/>
</dbReference>
<evidence type="ECO:0000256" key="1">
    <source>
        <dbReference type="SAM" id="Phobius"/>
    </source>
</evidence>
<comment type="caution">
    <text evidence="3">The sequence shown here is derived from an EMBL/GenBank/DDBJ whole genome shotgun (WGS) entry which is preliminary data.</text>
</comment>
<keyword evidence="1" id="KW-0472">Membrane</keyword>
<dbReference type="GO" id="GO:0016758">
    <property type="term" value="F:hexosyltransferase activity"/>
    <property type="evidence" value="ECO:0007669"/>
    <property type="project" value="UniProtKB-ARBA"/>
</dbReference>
<accession>A0A829YLW6</accession>
<dbReference type="SUPFAM" id="SSF53448">
    <property type="entry name" value="Nucleotide-diphospho-sugar transferases"/>
    <property type="match status" value="1"/>
</dbReference>
<feature type="domain" description="Glycosyltransferase 2-like" evidence="2">
    <location>
        <begin position="3"/>
        <end position="97"/>
    </location>
</feature>
<dbReference type="PANTHER" id="PTHR22916:SF3">
    <property type="entry name" value="UDP-GLCNAC:BETAGAL BETA-1,3-N-ACETYLGLUCOSAMINYLTRANSFERASE-LIKE PROTEIN 1"/>
    <property type="match status" value="1"/>
</dbReference>
<feature type="transmembrane region" description="Helical" evidence="1">
    <location>
        <begin position="264"/>
        <end position="287"/>
    </location>
</feature>
<dbReference type="InterPro" id="IPR029044">
    <property type="entry name" value="Nucleotide-diphossugar_trans"/>
</dbReference>
<dbReference type="InterPro" id="IPR001173">
    <property type="entry name" value="Glyco_trans_2-like"/>
</dbReference>
<keyword evidence="1" id="KW-0812">Transmembrane</keyword>
<name>A0A829YLW6_9GAMM</name>
<dbReference type="Gene3D" id="3.90.550.10">
    <property type="entry name" value="Spore Coat Polysaccharide Biosynthesis Protein SpsA, Chain A"/>
    <property type="match status" value="1"/>
</dbReference>